<feature type="domain" description="Calcineurin-like phosphoesterase" evidence="3">
    <location>
        <begin position="8"/>
        <end position="208"/>
    </location>
</feature>
<dbReference type="InterPro" id="IPR036907">
    <property type="entry name" value="5'-Nucleotdase_C_sf"/>
</dbReference>
<accession>A0ABM8ZAY6</accession>
<comment type="similarity">
    <text evidence="2">Belongs to the 5'-nucleotidase family.</text>
</comment>
<dbReference type="PROSITE" id="PS00785">
    <property type="entry name" value="5_NUCLEOTIDASE_1"/>
    <property type="match status" value="1"/>
</dbReference>
<dbReference type="InterPro" id="IPR006179">
    <property type="entry name" value="5_nucleotidase/apyrase"/>
</dbReference>
<sequence>MAEQSIITIMHTNDLHSHFENWPKIRRYLTGQKAILGFGDNGVLTVDIGDAMDLVHPLTEATAGRANVKLLNQIGYDAVTIGNNEGLSLQHDKLQNLYNDANFPVTVANIKDLRSDDRPSWCQEVVYKVMPDGTKVAMIGMTAPFVEAYPLREWGIGEVAPILAAILPEISVQADVIILLSHLGLPEDRRLAKMFPMLDVIIGAHTHHRLERGEMVNNTLLAAAGKWGRYIGKISLTLENHKIVSKVARLVTTAELPDETGDVDEIQSLLDAGLNQLRAATVAELPSPLRQADNTFMDALFAMLTNKTGVEAAMLSTGLVLADLPAGIVTKADLLAILPHQMYVMRTLLKGKELKRLLQEIHKNAEFVSSFAMVGLGFRGKVFGDLQLRQMAIDIHKGQLTYQNQLIDDQKQYEFVSLDYYKYLPFFPTIDLVGENQIIMQKMLREDFADYLTQNFPVK</sequence>
<organism evidence="5 6">
    <name type="scientific">Periweissella ghanensis</name>
    <dbReference type="NCBI Taxonomy" id="467997"/>
    <lineage>
        <taxon>Bacteria</taxon>
        <taxon>Bacillati</taxon>
        <taxon>Bacillota</taxon>
        <taxon>Bacilli</taxon>
        <taxon>Lactobacillales</taxon>
        <taxon>Lactobacillaceae</taxon>
        <taxon>Periweissella</taxon>
    </lineage>
</organism>
<evidence type="ECO:0008006" key="7">
    <source>
        <dbReference type="Google" id="ProtNLM"/>
    </source>
</evidence>
<dbReference type="PIRSF" id="PIRSF036361">
    <property type="entry name" value="YunD"/>
    <property type="match status" value="1"/>
</dbReference>
<dbReference type="InterPro" id="IPR004843">
    <property type="entry name" value="Calcineurin-like_PHP"/>
</dbReference>
<dbReference type="InterPro" id="IPR006146">
    <property type="entry name" value="5'-Nucleotdase_CS"/>
</dbReference>
<dbReference type="CDD" id="cd00845">
    <property type="entry name" value="MPP_UshA_N_like"/>
    <property type="match status" value="1"/>
</dbReference>
<keyword evidence="6" id="KW-1185">Reference proteome</keyword>
<dbReference type="InterPro" id="IPR011240">
    <property type="entry name" value="Pesterase_YunD"/>
</dbReference>
<dbReference type="Proteomes" id="UP000789719">
    <property type="component" value="Unassembled WGS sequence"/>
</dbReference>
<evidence type="ECO:0000256" key="2">
    <source>
        <dbReference type="RuleBase" id="RU362119"/>
    </source>
</evidence>
<dbReference type="EMBL" id="CAKKNT010000009">
    <property type="protein sequence ID" value="CAH0418466.1"/>
    <property type="molecule type" value="Genomic_DNA"/>
</dbReference>
<protein>
    <recommendedName>
        <fullName evidence="7">Bifunctional metallophosphatase/5'-nucleotidase</fullName>
    </recommendedName>
</protein>
<keyword evidence="2" id="KW-0378">Hydrolase</keyword>
<dbReference type="Gene3D" id="3.60.21.10">
    <property type="match status" value="1"/>
</dbReference>
<evidence type="ECO:0000259" key="4">
    <source>
        <dbReference type="Pfam" id="PF02872"/>
    </source>
</evidence>
<evidence type="ECO:0000313" key="6">
    <source>
        <dbReference type="Proteomes" id="UP000789719"/>
    </source>
</evidence>
<dbReference type="Pfam" id="PF02872">
    <property type="entry name" value="5_nucleotid_C"/>
    <property type="match status" value="1"/>
</dbReference>
<dbReference type="SUPFAM" id="SSF56300">
    <property type="entry name" value="Metallo-dependent phosphatases"/>
    <property type="match status" value="1"/>
</dbReference>
<dbReference type="InterPro" id="IPR008334">
    <property type="entry name" value="5'-Nucleotdase_C"/>
</dbReference>
<dbReference type="PANTHER" id="PTHR11575">
    <property type="entry name" value="5'-NUCLEOTIDASE-RELATED"/>
    <property type="match status" value="1"/>
</dbReference>
<dbReference type="Gene3D" id="3.90.780.10">
    <property type="entry name" value="5'-Nucleotidase, C-terminal domain"/>
    <property type="match status" value="1"/>
</dbReference>
<keyword evidence="2" id="KW-0547">Nucleotide-binding</keyword>
<comment type="caution">
    <text evidence="5">The sequence shown here is derived from an EMBL/GenBank/DDBJ whole genome shotgun (WGS) entry which is preliminary data.</text>
</comment>
<evidence type="ECO:0000313" key="5">
    <source>
        <dbReference type="EMBL" id="CAH0418466.1"/>
    </source>
</evidence>
<dbReference type="PANTHER" id="PTHR11575:SF23">
    <property type="entry name" value="5-NUCLEOTIDASE FAMILY PROTEIN"/>
    <property type="match status" value="1"/>
</dbReference>
<gene>
    <name evidence="5" type="ORF">WGH24286_00884</name>
</gene>
<reference evidence="5 6" key="1">
    <citation type="submission" date="2021-11" db="EMBL/GenBank/DDBJ databases">
        <authorList>
            <person name="Depoorter E."/>
        </authorList>
    </citation>
    <scope>NUCLEOTIDE SEQUENCE [LARGE SCALE GENOMIC DNA]</scope>
    <source>
        <strain evidence="5 6">LMG 24286</strain>
    </source>
</reference>
<evidence type="ECO:0000259" key="3">
    <source>
        <dbReference type="Pfam" id="PF00149"/>
    </source>
</evidence>
<dbReference type="PRINTS" id="PR01607">
    <property type="entry name" value="APYRASEFAMLY"/>
</dbReference>
<feature type="domain" description="5'-Nucleotidase C-terminal" evidence="4">
    <location>
        <begin position="292"/>
        <end position="421"/>
    </location>
</feature>
<dbReference type="Pfam" id="PF00149">
    <property type="entry name" value="Metallophos"/>
    <property type="match status" value="1"/>
</dbReference>
<dbReference type="InterPro" id="IPR029052">
    <property type="entry name" value="Metallo-depent_PP-like"/>
</dbReference>
<name>A0ABM8ZAY6_9LACO</name>
<proteinExistence type="inferred from homology"/>
<evidence type="ECO:0000256" key="1">
    <source>
        <dbReference type="ARBA" id="ARBA00022729"/>
    </source>
</evidence>
<dbReference type="RefSeq" id="WP_230098557.1">
    <property type="nucleotide sequence ID" value="NZ_CAKKNT010000009.1"/>
</dbReference>
<dbReference type="SUPFAM" id="SSF55816">
    <property type="entry name" value="5'-nucleotidase (syn. UDP-sugar hydrolase), C-terminal domain"/>
    <property type="match status" value="1"/>
</dbReference>
<keyword evidence="1" id="KW-0732">Signal</keyword>